<feature type="region of interest" description="Disordered" evidence="1">
    <location>
        <begin position="1"/>
        <end position="28"/>
    </location>
</feature>
<organism evidence="2 3">
    <name type="scientific">Iphiclides podalirius</name>
    <name type="common">scarce swallowtail</name>
    <dbReference type="NCBI Taxonomy" id="110791"/>
    <lineage>
        <taxon>Eukaryota</taxon>
        <taxon>Metazoa</taxon>
        <taxon>Ecdysozoa</taxon>
        <taxon>Arthropoda</taxon>
        <taxon>Hexapoda</taxon>
        <taxon>Insecta</taxon>
        <taxon>Pterygota</taxon>
        <taxon>Neoptera</taxon>
        <taxon>Endopterygota</taxon>
        <taxon>Lepidoptera</taxon>
        <taxon>Glossata</taxon>
        <taxon>Ditrysia</taxon>
        <taxon>Papilionoidea</taxon>
        <taxon>Papilionidae</taxon>
        <taxon>Papilioninae</taxon>
        <taxon>Iphiclides</taxon>
    </lineage>
</organism>
<feature type="non-terminal residue" evidence="2">
    <location>
        <position position="1"/>
    </location>
</feature>
<dbReference type="EMBL" id="OW152835">
    <property type="protein sequence ID" value="CAH2056524.1"/>
    <property type="molecule type" value="Genomic_DNA"/>
</dbReference>
<reference evidence="2" key="1">
    <citation type="submission" date="2022-03" db="EMBL/GenBank/DDBJ databases">
        <authorList>
            <person name="Martin H S."/>
        </authorList>
    </citation>
    <scope>NUCLEOTIDE SEQUENCE</scope>
</reference>
<feature type="region of interest" description="Disordered" evidence="1">
    <location>
        <begin position="169"/>
        <end position="193"/>
    </location>
</feature>
<gene>
    <name evidence="2" type="ORF">IPOD504_LOCUS9728</name>
</gene>
<proteinExistence type="predicted"/>
<sequence length="259" mass="27752">MLGLQTNKQPDENTACVKDDQSINHPSTFGESMRAGWFGEGRDARANGTGLLCERGIVGGQLWPCIWRRWEPGALLSRCWHCTCSALKAYRKLPTNSSKLTASTPTTNCLVHLLDRQGVFFIASKAAHNNTVGTHTVAPRKQWPALEQGTGCKDAGTSTARHSITINPDADLTSAAGPQISARRPRCQARGQRPWSPYAAKINPAAESAICPARGPRFRGPWERDAAANAGPEWGRSMGARWGLNGGASGATGPVRALA</sequence>
<evidence type="ECO:0000256" key="1">
    <source>
        <dbReference type="SAM" id="MobiDB-lite"/>
    </source>
</evidence>
<name>A0ABN8IJW5_9NEOP</name>
<keyword evidence="3" id="KW-1185">Reference proteome</keyword>
<dbReference type="Proteomes" id="UP000837857">
    <property type="component" value="Chromosome 23"/>
</dbReference>
<evidence type="ECO:0000313" key="3">
    <source>
        <dbReference type="Proteomes" id="UP000837857"/>
    </source>
</evidence>
<protein>
    <submittedName>
        <fullName evidence="2">Uncharacterized protein</fullName>
    </submittedName>
</protein>
<accession>A0ABN8IJW5</accession>
<evidence type="ECO:0000313" key="2">
    <source>
        <dbReference type="EMBL" id="CAH2056524.1"/>
    </source>
</evidence>